<sequence length="231" mass="25831">MSLSHKVTAPSIPITNIIPPSLHLIQGLCQAIIEAIEAAEPSMVNQLEAVFVNCRWTNGYGTSVSQIYQKQKVAEIEPWSLLTIDENRQFEKEDNPNGELEWRNQAAAHTDCVLKYKEAAQFLIISDLDDLLIPQLGNTMIEELNILNLKYPKAGAFFYSRFSVNYKIAKSILSSAPARLSIADKLLLNTEQPIKLAEVTKVLGRTSSRDSALRSLWILDILSTLLVSRGY</sequence>
<keyword evidence="3 8" id="KW-0328">Glycosyltransferase</keyword>
<proteinExistence type="inferred from homology"/>
<evidence type="ECO:0000313" key="9">
    <source>
        <dbReference type="Proteomes" id="UP000887574"/>
    </source>
</evidence>
<protein>
    <recommendedName>
        <fullName evidence="8">Glycosyltransferase family 92 protein</fullName>
        <ecNumber evidence="8">2.4.1.-</ecNumber>
    </recommendedName>
</protein>
<dbReference type="EC" id="2.4.1.-" evidence="8"/>
<evidence type="ECO:0000256" key="8">
    <source>
        <dbReference type="RuleBase" id="RU366017"/>
    </source>
</evidence>
<dbReference type="AlphaFoldDB" id="A0A915EG04"/>
<keyword evidence="5" id="KW-0812">Transmembrane</keyword>
<evidence type="ECO:0000256" key="1">
    <source>
        <dbReference type="ARBA" id="ARBA00004167"/>
    </source>
</evidence>
<evidence type="ECO:0000256" key="2">
    <source>
        <dbReference type="ARBA" id="ARBA00007647"/>
    </source>
</evidence>
<evidence type="ECO:0000256" key="4">
    <source>
        <dbReference type="ARBA" id="ARBA00022679"/>
    </source>
</evidence>
<evidence type="ECO:0000313" key="10">
    <source>
        <dbReference type="WBParaSite" id="jg493"/>
    </source>
</evidence>
<dbReference type="Proteomes" id="UP000887574">
    <property type="component" value="Unplaced"/>
</dbReference>
<evidence type="ECO:0000256" key="3">
    <source>
        <dbReference type="ARBA" id="ARBA00022676"/>
    </source>
</evidence>
<dbReference type="GO" id="GO:0016757">
    <property type="term" value="F:glycosyltransferase activity"/>
    <property type="evidence" value="ECO:0007669"/>
    <property type="project" value="UniProtKB-UniRule"/>
</dbReference>
<keyword evidence="4 8" id="KW-0808">Transferase</keyword>
<comment type="similarity">
    <text evidence="2 8">Belongs to the glycosyltransferase 92 family.</text>
</comment>
<evidence type="ECO:0000256" key="7">
    <source>
        <dbReference type="ARBA" id="ARBA00023136"/>
    </source>
</evidence>
<dbReference type="PANTHER" id="PTHR21645:SF2">
    <property type="entry name" value="GLYCOSYLTRANSFERASE FAMILY 92 PROTEIN F59C6.8"/>
    <property type="match status" value="1"/>
</dbReference>
<organism evidence="9 10">
    <name type="scientific">Ditylenchus dipsaci</name>
    <dbReference type="NCBI Taxonomy" id="166011"/>
    <lineage>
        <taxon>Eukaryota</taxon>
        <taxon>Metazoa</taxon>
        <taxon>Ecdysozoa</taxon>
        <taxon>Nematoda</taxon>
        <taxon>Chromadorea</taxon>
        <taxon>Rhabditida</taxon>
        <taxon>Tylenchina</taxon>
        <taxon>Tylenchomorpha</taxon>
        <taxon>Sphaerularioidea</taxon>
        <taxon>Anguinidae</taxon>
        <taxon>Anguininae</taxon>
        <taxon>Ditylenchus</taxon>
    </lineage>
</organism>
<reference evidence="10" key="1">
    <citation type="submission" date="2022-11" db="UniProtKB">
        <authorList>
            <consortium name="WormBaseParasite"/>
        </authorList>
    </citation>
    <scope>IDENTIFICATION</scope>
</reference>
<name>A0A915EG04_9BILA</name>
<keyword evidence="6" id="KW-1133">Transmembrane helix</keyword>
<evidence type="ECO:0000256" key="6">
    <source>
        <dbReference type="ARBA" id="ARBA00022989"/>
    </source>
</evidence>
<keyword evidence="7" id="KW-0472">Membrane</keyword>
<dbReference type="InterPro" id="IPR052012">
    <property type="entry name" value="GTase_92"/>
</dbReference>
<dbReference type="Pfam" id="PF01697">
    <property type="entry name" value="Glyco_transf_92"/>
    <property type="match status" value="1"/>
</dbReference>
<comment type="subcellular location">
    <subcellularLocation>
        <location evidence="1">Membrane</location>
        <topology evidence="1">Single-pass membrane protein</topology>
    </subcellularLocation>
</comment>
<dbReference type="InterPro" id="IPR008166">
    <property type="entry name" value="Glyco_transf_92"/>
</dbReference>
<dbReference type="GO" id="GO:0016020">
    <property type="term" value="C:membrane"/>
    <property type="evidence" value="ECO:0007669"/>
    <property type="project" value="UniProtKB-SubCell"/>
</dbReference>
<keyword evidence="9" id="KW-1185">Reference proteome</keyword>
<accession>A0A915EG04</accession>
<dbReference type="WBParaSite" id="jg493">
    <property type="protein sequence ID" value="jg493"/>
    <property type="gene ID" value="jg493"/>
</dbReference>
<evidence type="ECO:0000256" key="5">
    <source>
        <dbReference type="ARBA" id="ARBA00022692"/>
    </source>
</evidence>
<dbReference type="PANTHER" id="PTHR21645">
    <property type="entry name" value="GLYCOSYLTRANSFERASE FAMILY 92 PROTEIN"/>
    <property type="match status" value="1"/>
</dbReference>